<dbReference type="InterPro" id="IPR001207">
    <property type="entry name" value="Transposase_mutator"/>
</dbReference>
<evidence type="ECO:0000256" key="1">
    <source>
        <dbReference type="ARBA" id="ARBA00002190"/>
    </source>
</evidence>
<evidence type="ECO:0000256" key="6">
    <source>
        <dbReference type="RuleBase" id="RU365089"/>
    </source>
</evidence>
<gene>
    <name evidence="7" type="ORF">A2209_01780</name>
</gene>
<proteinExistence type="inferred from homology"/>
<evidence type="ECO:0000256" key="2">
    <source>
        <dbReference type="ARBA" id="ARBA00010961"/>
    </source>
</evidence>
<dbReference type="PANTHER" id="PTHR33217">
    <property type="entry name" value="TRANSPOSASE FOR INSERTION SEQUENCE ELEMENT IS1081"/>
    <property type="match status" value="1"/>
</dbReference>
<evidence type="ECO:0000313" key="8">
    <source>
        <dbReference type="Proteomes" id="UP000178450"/>
    </source>
</evidence>
<comment type="similarity">
    <text evidence="2 6">Belongs to the transposase mutator family.</text>
</comment>
<evidence type="ECO:0000256" key="3">
    <source>
        <dbReference type="ARBA" id="ARBA00022578"/>
    </source>
</evidence>
<protein>
    <recommendedName>
        <fullName evidence="6">Mutator family transposase</fullName>
    </recommendedName>
</protein>
<dbReference type="AlphaFoldDB" id="A0A1F7KF22"/>
<comment type="caution">
    <text evidence="7">The sequence shown here is derived from an EMBL/GenBank/DDBJ whole genome shotgun (WGS) entry which is preliminary data.</text>
</comment>
<evidence type="ECO:0000256" key="4">
    <source>
        <dbReference type="ARBA" id="ARBA00023125"/>
    </source>
</evidence>
<evidence type="ECO:0000313" key="7">
    <source>
        <dbReference type="EMBL" id="OGK66462.1"/>
    </source>
</evidence>
<keyword evidence="3 6" id="KW-0815">Transposition</keyword>
<dbReference type="GO" id="GO:0004803">
    <property type="term" value="F:transposase activity"/>
    <property type="evidence" value="ECO:0007669"/>
    <property type="project" value="UniProtKB-UniRule"/>
</dbReference>
<dbReference type="GO" id="GO:0003677">
    <property type="term" value="F:DNA binding"/>
    <property type="evidence" value="ECO:0007669"/>
    <property type="project" value="UniProtKB-UniRule"/>
</dbReference>
<evidence type="ECO:0000256" key="5">
    <source>
        <dbReference type="ARBA" id="ARBA00023172"/>
    </source>
</evidence>
<reference evidence="7 8" key="1">
    <citation type="journal article" date="2016" name="Nat. Commun.">
        <title>Thousands of microbial genomes shed light on interconnected biogeochemical processes in an aquifer system.</title>
        <authorList>
            <person name="Anantharaman K."/>
            <person name="Brown C.T."/>
            <person name="Hug L.A."/>
            <person name="Sharon I."/>
            <person name="Castelle C.J."/>
            <person name="Probst A.J."/>
            <person name="Thomas B.C."/>
            <person name="Singh A."/>
            <person name="Wilkins M.J."/>
            <person name="Karaoz U."/>
            <person name="Brodie E.L."/>
            <person name="Williams K.H."/>
            <person name="Hubbard S.S."/>
            <person name="Banfield J.F."/>
        </authorList>
    </citation>
    <scope>NUCLEOTIDE SEQUENCE [LARGE SCALE GENOMIC DNA]</scope>
</reference>
<keyword evidence="6" id="KW-0814">Transposable element</keyword>
<organism evidence="7 8">
    <name type="scientific">Candidatus Roizmanbacteria bacterium RIFOXYA1_FULL_41_12</name>
    <dbReference type="NCBI Taxonomy" id="1802082"/>
    <lineage>
        <taxon>Bacteria</taxon>
        <taxon>Candidatus Roizmaniibacteriota</taxon>
    </lineage>
</organism>
<name>A0A1F7KF22_9BACT</name>
<keyword evidence="4 6" id="KW-0238">DNA-binding</keyword>
<accession>A0A1F7KF22</accession>
<keyword evidence="5 6" id="KW-0233">DNA recombination</keyword>
<dbReference type="EMBL" id="MGBG01000007">
    <property type="protein sequence ID" value="OGK66462.1"/>
    <property type="molecule type" value="Genomic_DNA"/>
</dbReference>
<dbReference type="Proteomes" id="UP000178450">
    <property type="component" value="Unassembled WGS sequence"/>
</dbReference>
<sequence length="286" mass="33886">MSFGKLSHKYNLSKTRVWNICHEELQKLPNNNQFSFSYCSRYSAIFAFDGKYLNVKGFAYKPVLLWGLDYFRHDIPVFDLNTAENYHSWARFFSFFRLLNHRPQLIVCDDNYNLKLAARNLFPSIKIQTCVNHYKENIRRQLQTRSNPFYRQFSKSIDKILSQKLSQEVFNKQLLLLYQKYGRDQVAQQVLLNIHKNQAELLAYRGIHQAPLTSNIIESFNSHLQSRLFSLKSFNSLKHAKLWLNGYVLKRRMTKFTGCNSKFRYLNDKTGVMMTKKPGVDIPSYF</sequence>
<dbReference type="Pfam" id="PF00872">
    <property type="entry name" value="Transposase_mut"/>
    <property type="match status" value="1"/>
</dbReference>
<dbReference type="PANTHER" id="PTHR33217:SF7">
    <property type="entry name" value="TRANSPOSASE FOR INSERTION SEQUENCE ELEMENT IS1081"/>
    <property type="match status" value="1"/>
</dbReference>
<dbReference type="GO" id="GO:0006313">
    <property type="term" value="P:DNA transposition"/>
    <property type="evidence" value="ECO:0007669"/>
    <property type="project" value="UniProtKB-UniRule"/>
</dbReference>
<comment type="function">
    <text evidence="1 6">Required for the transposition of the insertion element.</text>
</comment>